<organism evidence="2 3">
    <name type="scientific">Gemmobacter aquatilis</name>
    <dbReference type="NCBI Taxonomy" id="933059"/>
    <lineage>
        <taxon>Bacteria</taxon>
        <taxon>Pseudomonadati</taxon>
        <taxon>Pseudomonadota</taxon>
        <taxon>Alphaproteobacteria</taxon>
        <taxon>Rhodobacterales</taxon>
        <taxon>Paracoccaceae</taxon>
        <taxon>Gemmobacter</taxon>
    </lineage>
</organism>
<feature type="domain" description="DUF2087" evidence="1">
    <location>
        <begin position="87"/>
        <end position="157"/>
    </location>
</feature>
<dbReference type="STRING" id="933059.SAMN04488103_11018"/>
<accession>A0A1H8KYL7</accession>
<dbReference type="Pfam" id="PF09860">
    <property type="entry name" value="DUF2087"/>
    <property type="match status" value="1"/>
</dbReference>
<dbReference type="RefSeq" id="WP_091302926.1">
    <property type="nucleotide sequence ID" value="NZ_FOCE01000010.1"/>
</dbReference>
<dbReference type="OrthoDB" id="6867569at2"/>
<sequence length="179" mass="19757">MSRLSLPYQVDDLSSLARHLKVQLAATAEAPGHLALMNMLARGAGFRNFQHFRASAAAGERLATPPAPPVDLKEVERVRRYFDAAGRLTSWPAKTSAQHLALWAIWAQVPKGGVWSERGFSDLLRALHLFGDPAILRRTMAQRGMIARTSDGRDYRRIEQAPPAEALALIRAIRAPSAR</sequence>
<dbReference type="AlphaFoldDB" id="A0A1H8KYL7"/>
<reference evidence="2 3" key="1">
    <citation type="submission" date="2016-10" db="EMBL/GenBank/DDBJ databases">
        <authorList>
            <person name="de Groot N.N."/>
        </authorList>
    </citation>
    <scope>NUCLEOTIDE SEQUENCE [LARGE SCALE GENOMIC DNA]</scope>
    <source>
        <strain evidence="2 3">DSM 3857</strain>
    </source>
</reference>
<gene>
    <name evidence="2" type="ORF">SAMN04488103_11018</name>
</gene>
<dbReference type="Proteomes" id="UP000198761">
    <property type="component" value="Unassembled WGS sequence"/>
</dbReference>
<proteinExistence type="predicted"/>
<evidence type="ECO:0000313" key="3">
    <source>
        <dbReference type="Proteomes" id="UP000198761"/>
    </source>
</evidence>
<dbReference type="EMBL" id="FOCE01000010">
    <property type="protein sequence ID" value="SEN97508.1"/>
    <property type="molecule type" value="Genomic_DNA"/>
</dbReference>
<name>A0A1H8KYL7_9RHOB</name>
<evidence type="ECO:0000259" key="1">
    <source>
        <dbReference type="Pfam" id="PF09860"/>
    </source>
</evidence>
<keyword evidence="3" id="KW-1185">Reference proteome</keyword>
<protein>
    <recommendedName>
        <fullName evidence="1">DUF2087 domain-containing protein</fullName>
    </recommendedName>
</protein>
<dbReference type="InterPro" id="IPR018656">
    <property type="entry name" value="DUF2087"/>
</dbReference>
<evidence type="ECO:0000313" key="2">
    <source>
        <dbReference type="EMBL" id="SEN97508.1"/>
    </source>
</evidence>